<evidence type="ECO:0000256" key="1">
    <source>
        <dbReference type="ARBA" id="ARBA00006987"/>
    </source>
</evidence>
<comment type="similarity">
    <text evidence="1">Belongs to the UPF0065 (bug) family.</text>
</comment>
<sequence>MKRRDLLSAVSAGLALLKASSASAQTRPVSKISVGFSPGGSTDVIARLLTNAASATSDGPLVVVENVSGAAGRIAITRVKAAPPDGSSVLVTPLSLMTLYPHVYKKLGYNPLVDFTPVTAIGQIAFALVVSNDVVPSSIRNIQDLAAWYGANPSKATYASGGAGTPMHFVGEMLAKFAGLKLVHAPYKGGTPMIQDLLGGHVSTGITVIGEILPHLESKKVRVIAVTSPTRSNRLPEVPTFVESGAPGIVAQEYFGVFLPRFADASKVSSWERLVKMAVSTPQAKETLRSLACEPYSASPSEFAQLLKSDYERWAPYVKASGFSIDE</sequence>
<protein>
    <submittedName>
        <fullName evidence="3">Tripartite-type tricarboxylate transporter receptor subunit TctC</fullName>
    </submittedName>
</protein>
<evidence type="ECO:0000313" key="3">
    <source>
        <dbReference type="EMBL" id="MET4575470.1"/>
    </source>
</evidence>
<dbReference type="Proteomes" id="UP001549320">
    <property type="component" value="Unassembled WGS sequence"/>
</dbReference>
<evidence type="ECO:0000256" key="2">
    <source>
        <dbReference type="SAM" id="SignalP"/>
    </source>
</evidence>
<evidence type="ECO:0000313" key="4">
    <source>
        <dbReference type="Proteomes" id="UP001549320"/>
    </source>
</evidence>
<feature type="chain" id="PRO_5046239390" evidence="2">
    <location>
        <begin position="25"/>
        <end position="327"/>
    </location>
</feature>
<dbReference type="PANTHER" id="PTHR42928">
    <property type="entry name" value="TRICARBOXYLATE-BINDING PROTEIN"/>
    <property type="match status" value="1"/>
</dbReference>
<feature type="signal peptide" evidence="2">
    <location>
        <begin position="1"/>
        <end position="24"/>
    </location>
</feature>
<comment type="caution">
    <text evidence="3">The sequence shown here is derived from an EMBL/GenBank/DDBJ whole genome shotgun (WGS) entry which is preliminary data.</text>
</comment>
<dbReference type="InterPro" id="IPR042100">
    <property type="entry name" value="Bug_dom1"/>
</dbReference>
<reference evidence="3 4" key="1">
    <citation type="submission" date="2024-06" db="EMBL/GenBank/DDBJ databases">
        <title>Sorghum-associated microbial communities from plants grown in Nebraska, USA.</title>
        <authorList>
            <person name="Schachtman D."/>
        </authorList>
    </citation>
    <scope>NUCLEOTIDE SEQUENCE [LARGE SCALE GENOMIC DNA]</scope>
    <source>
        <strain evidence="3 4">2709</strain>
    </source>
</reference>
<organism evidence="3 4">
    <name type="scientific">Ottowia thiooxydans</name>
    <dbReference type="NCBI Taxonomy" id="219182"/>
    <lineage>
        <taxon>Bacteria</taxon>
        <taxon>Pseudomonadati</taxon>
        <taxon>Pseudomonadota</taxon>
        <taxon>Betaproteobacteria</taxon>
        <taxon>Burkholderiales</taxon>
        <taxon>Comamonadaceae</taxon>
        <taxon>Ottowia</taxon>
    </lineage>
</organism>
<dbReference type="EMBL" id="JBEPSH010000001">
    <property type="protein sequence ID" value="MET4575470.1"/>
    <property type="molecule type" value="Genomic_DNA"/>
</dbReference>
<dbReference type="PANTHER" id="PTHR42928:SF5">
    <property type="entry name" value="BLR1237 PROTEIN"/>
    <property type="match status" value="1"/>
</dbReference>
<dbReference type="Gene3D" id="3.40.190.10">
    <property type="entry name" value="Periplasmic binding protein-like II"/>
    <property type="match status" value="1"/>
</dbReference>
<proteinExistence type="inferred from homology"/>
<dbReference type="RefSeq" id="WP_354440929.1">
    <property type="nucleotide sequence ID" value="NZ_JBEPSH010000001.1"/>
</dbReference>
<dbReference type="Pfam" id="PF03401">
    <property type="entry name" value="TctC"/>
    <property type="match status" value="1"/>
</dbReference>
<keyword evidence="2" id="KW-0732">Signal</keyword>
<dbReference type="PIRSF" id="PIRSF017082">
    <property type="entry name" value="YflP"/>
    <property type="match status" value="1"/>
</dbReference>
<keyword evidence="3" id="KW-0675">Receptor</keyword>
<gene>
    <name evidence="3" type="ORF">ABIE13_000567</name>
</gene>
<accession>A0ABV2Q364</accession>
<keyword evidence="4" id="KW-1185">Reference proteome</keyword>
<dbReference type="Gene3D" id="3.40.190.150">
    <property type="entry name" value="Bordetella uptake gene, domain 1"/>
    <property type="match status" value="1"/>
</dbReference>
<dbReference type="InterPro" id="IPR005064">
    <property type="entry name" value="BUG"/>
</dbReference>
<dbReference type="SUPFAM" id="SSF53850">
    <property type="entry name" value="Periplasmic binding protein-like II"/>
    <property type="match status" value="1"/>
</dbReference>
<name>A0ABV2Q364_9BURK</name>